<dbReference type="Proteomes" id="UP000317010">
    <property type="component" value="Unassembled WGS sequence"/>
</dbReference>
<sequence length="314" mass="36072">MKYIFILFYTVLTLPVFAQVQKVYITKNGSFSVNKKKAISYILIEKLSGDSSYLVNQYDMSDTILMHGTYMDSTLKIQDGKFVYYKKDRTGATEFEGQIDTNNYIKTVAYYKNGTPTGTTIEYEARNLKTAEYTYTEGGPRIKFKKYVYRGVDAGHRMEGEILNDTIVGKQYVYNNVDNVLLREEEYSNNVLINTFVHMRDAQASDDFWKYMEKKLKKYREQLSNDVPVLDFTVDKTGKIVDAKIVKGIKPDLDAAFITAVVSAGGWHPATYDNVAIEQHFVIKLIPFVYSTSISGFGNEKRGIRNFDVKFIYK</sequence>
<reference evidence="1 2" key="1">
    <citation type="submission" date="2019-07" db="EMBL/GenBank/DDBJ databases">
        <title>Genomic Encyclopedia of Archaeal and Bacterial Type Strains, Phase II (KMG-II): from individual species to whole genera.</title>
        <authorList>
            <person name="Goeker M."/>
        </authorList>
    </citation>
    <scope>NUCLEOTIDE SEQUENCE [LARGE SCALE GENOMIC DNA]</scope>
    <source>
        <strain evidence="1 2">ATCC BAA-1854</strain>
    </source>
</reference>
<evidence type="ECO:0000313" key="2">
    <source>
        <dbReference type="Proteomes" id="UP000317010"/>
    </source>
</evidence>
<dbReference type="EMBL" id="VLLI01000010">
    <property type="protein sequence ID" value="TWI97680.1"/>
    <property type="molecule type" value="Genomic_DNA"/>
</dbReference>
<evidence type="ECO:0000313" key="1">
    <source>
        <dbReference type="EMBL" id="TWI97680.1"/>
    </source>
</evidence>
<dbReference type="SUPFAM" id="SSF74653">
    <property type="entry name" value="TolA/TonB C-terminal domain"/>
    <property type="match status" value="1"/>
</dbReference>
<comment type="caution">
    <text evidence="1">The sequence shown here is derived from an EMBL/GenBank/DDBJ whole genome shotgun (WGS) entry which is preliminary data.</text>
</comment>
<accession>A0A562TXS6</accession>
<gene>
    <name evidence="1" type="ORF">JN11_03503</name>
</gene>
<proteinExistence type="predicted"/>
<dbReference type="OrthoDB" id="7342920at2"/>
<dbReference type="RefSeq" id="WP_144914536.1">
    <property type="nucleotide sequence ID" value="NZ_VLLI01000010.1"/>
</dbReference>
<dbReference type="Gene3D" id="3.30.1150.10">
    <property type="match status" value="1"/>
</dbReference>
<name>A0A562TXS6_9SPHI</name>
<dbReference type="AlphaFoldDB" id="A0A562TXS6"/>
<protein>
    <recommendedName>
        <fullName evidence="3">TonB-like protein</fullName>
    </recommendedName>
</protein>
<evidence type="ECO:0008006" key="3">
    <source>
        <dbReference type="Google" id="ProtNLM"/>
    </source>
</evidence>
<organism evidence="1 2">
    <name type="scientific">Mucilaginibacter frigoritolerans</name>
    <dbReference type="NCBI Taxonomy" id="652788"/>
    <lineage>
        <taxon>Bacteria</taxon>
        <taxon>Pseudomonadati</taxon>
        <taxon>Bacteroidota</taxon>
        <taxon>Sphingobacteriia</taxon>
        <taxon>Sphingobacteriales</taxon>
        <taxon>Sphingobacteriaceae</taxon>
        <taxon>Mucilaginibacter</taxon>
    </lineage>
</organism>
<keyword evidence="2" id="KW-1185">Reference proteome</keyword>